<evidence type="ECO:0000256" key="1">
    <source>
        <dbReference type="ARBA" id="ARBA00004442"/>
    </source>
</evidence>
<keyword evidence="5" id="KW-1185">Reference proteome</keyword>
<dbReference type="Proteomes" id="UP001242368">
    <property type="component" value="Unassembled WGS sequence"/>
</dbReference>
<keyword evidence="4" id="KW-0675">Receptor</keyword>
<evidence type="ECO:0000256" key="2">
    <source>
        <dbReference type="ARBA" id="ARBA00023136"/>
    </source>
</evidence>
<sequence length="62" mass="6995">MGAAVTNQFETGIKSSWLNDRLLFNFTYFHILTSNLSNTEYEPGTSNPTGYVFKAGDLKRTE</sequence>
<dbReference type="InterPro" id="IPR036942">
    <property type="entry name" value="Beta-barrel_TonB_sf"/>
</dbReference>
<name>A0ABT8D044_9FLAO</name>
<protein>
    <submittedName>
        <fullName evidence="4">TonB-dependent receptor</fullName>
    </submittedName>
</protein>
<evidence type="ECO:0000313" key="5">
    <source>
        <dbReference type="Proteomes" id="UP001242368"/>
    </source>
</evidence>
<organism evidence="4 5">
    <name type="scientific">Paenimyroides ceti</name>
    <dbReference type="NCBI Taxonomy" id="395087"/>
    <lineage>
        <taxon>Bacteria</taxon>
        <taxon>Pseudomonadati</taxon>
        <taxon>Bacteroidota</taxon>
        <taxon>Flavobacteriia</taxon>
        <taxon>Flavobacteriales</taxon>
        <taxon>Flavobacteriaceae</taxon>
        <taxon>Paenimyroides</taxon>
    </lineage>
</organism>
<keyword evidence="2" id="KW-0472">Membrane</keyword>
<dbReference type="SUPFAM" id="SSF56935">
    <property type="entry name" value="Porins"/>
    <property type="match status" value="1"/>
</dbReference>
<gene>
    <name evidence="4" type="ORF">QW060_19885</name>
</gene>
<evidence type="ECO:0000256" key="3">
    <source>
        <dbReference type="ARBA" id="ARBA00023237"/>
    </source>
</evidence>
<dbReference type="RefSeq" id="WP_290365003.1">
    <property type="nucleotide sequence ID" value="NZ_JAUFQU010000028.1"/>
</dbReference>
<reference evidence="5" key="1">
    <citation type="journal article" date="2019" name="Int. J. Syst. Evol. Microbiol.">
        <title>The Global Catalogue of Microorganisms (GCM) 10K type strain sequencing project: providing services to taxonomists for standard genome sequencing and annotation.</title>
        <authorList>
            <consortium name="The Broad Institute Genomics Platform"/>
            <consortium name="The Broad Institute Genome Sequencing Center for Infectious Disease"/>
            <person name="Wu L."/>
            <person name="Ma J."/>
        </authorList>
    </citation>
    <scope>NUCLEOTIDE SEQUENCE [LARGE SCALE GENOMIC DNA]</scope>
    <source>
        <strain evidence="5">CECT 7184</strain>
    </source>
</reference>
<dbReference type="Gene3D" id="2.40.170.20">
    <property type="entry name" value="TonB-dependent receptor, beta-barrel domain"/>
    <property type="match status" value="1"/>
</dbReference>
<dbReference type="EMBL" id="JAUFQU010000028">
    <property type="protein sequence ID" value="MDN3709283.1"/>
    <property type="molecule type" value="Genomic_DNA"/>
</dbReference>
<comment type="caution">
    <text evidence="4">The sequence shown here is derived from an EMBL/GenBank/DDBJ whole genome shotgun (WGS) entry which is preliminary data.</text>
</comment>
<proteinExistence type="predicted"/>
<keyword evidence="3" id="KW-0998">Cell outer membrane</keyword>
<evidence type="ECO:0000313" key="4">
    <source>
        <dbReference type="EMBL" id="MDN3709283.1"/>
    </source>
</evidence>
<accession>A0ABT8D044</accession>
<comment type="subcellular location">
    <subcellularLocation>
        <location evidence="1">Cell outer membrane</location>
    </subcellularLocation>
</comment>